<proteinExistence type="inferred from homology"/>
<keyword evidence="5 7" id="KW-0819">tRNA processing</keyword>
<evidence type="ECO:0000259" key="8">
    <source>
        <dbReference type="Pfam" id="PF00588"/>
    </source>
</evidence>
<sequence length="197" mass="22052">MREVLVRRQPDLAVVLENVHDPHNVSAVLRSCDAAGVLAVHLVYTVEEFPELSENVSGSALRWLDIVVHPSIEACYRALRSQGMTVYATYLGDPANSHDLYELDLTRPTAFVFGNEQRGVSEEALAAADGNVVIPMMGMVRSLNISVACAVSLYEALRQRRLAGHYCRPKLSEAERRARLRRWLEREGRALPAELRE</sequence>
<keyword evidence="1 7" id="KW-0820">tRNA-binding</keyword>
<keyword evidence="3 7" id="KW-0808">Transferase</keyword>
<dbReference type="EMBL" id="DSID01000463">
    <property type="protein sequence ID" value="HEX70815.1"/>
    <property type="molecule type" value="Genomic_DNA"/>
</dbReference>
<evidence type="ECO:0000256" key="5">
    <source>
        <dbReference type="ARBA" id="ARBA00022694"/>
    </source>
</evidence>
<keyword evidence="6 7" id="KW-0694">RNA-binding</keyword>
<accession>A0A7C3AQY2</accession>
<dbReference type="AlphaFoldDB" id="A0A7C3AQY2"/>
<comment type="function">
    <text evidence="7">Catalyzes the 2'-O methylation of guanosine at position 18 in tRNA.</text>
</comment>
<dbReference type="CDD" id="cd18092">
    <property type="entry name" value="SpoU-like_TrmH"/>
    <property type="match status" value="1"/>
</dbReference>
<feature type="binding site" evidence="7">
    <location>
        <position position="134"/>
    </location>
    <ligand>
        <name>S-adenosyl-L-methionine</name>
        <dbReference type="ChEBI" id="CHEBI:59789"/>
    </ligand>
</feature>
<feature type="binding site" evidence="7">
    <location>
        <position position="143"/>
    </location>
    <ligand>
        <name>S-adenosyl-L-methionine</name>
        <dbReference type="ChEBI" id="CHEBI:59789"/>
    </ligand>
</feature>
<dbReference type="GO" id="GO:0141100">
    <property type="term" value="F:tRNA (guanine(18)-2'-O)-methyltransferase activity"/>
    <property type="evidence" value="ECO:0007669"/>
    <property type="project" value="UniProtKB-UniRule"/>
</dbReference>
<gene>
    <name evidence="7" type="primary">trmH</name>
    <name evidence="9" type="ORF">ENP13_06185</name>
</gene>
<protein>
    <recommendedName>
        <fullName evidence="7">tRNA (guanosine(18)-2'-O)-methyltransferase</fullName>
        <ecNumber evidence="7">2.1.1.34</ecNumber>
    </recommendedName>
    <alternativeName>
        <fullName evidence="7">tRNA [Gm18] methyltransferase</fullName>
    </alternativeName>
</protein>
<comment type="caution">
    <text evidence="7">Lacks conserved residue(s) required for the propagation of feature annotation.</text>
</comment>
<dbReference type="InterPro" id="IPR029028">
    <property type="entry name" value="Alpha/beta_knot_MTases"/>
</dbReference>
<evidence type="ECO:0000256" key="2">
    <source>
        <dbReference type="ARBA" id="ARBA00022603"/>
    </source>
</evidence>
<keyword evidence="4 7" id="KW-0949">S-adenosyl-L-methionine</keyword>
<dbReference type="Pfam" id="PF00588">
    <property type="entry name" value="SpoU_methylase"/>
    <property type="match status" value="1"/>
</dbReference>
<dbReference type="HAMAP" id="MF_02060">
    <property type="entry name" value="tRNA_methyltr_TrmH"/>
    <property type="match status" value="1"/>
</dbReference>
<evidence type="ECO:0000256" key="4">
    <source>
        <dbReference type="ARBA" id="ARBA00022691"/>
    </source>
</evidence>
<comment type="similarity">
    <text evidence="7">Belongs to the class IV-like SAM-binding methyltransferase superfamily. RNA methyltransferase TrmH family.</text>
</comment>
<feature type="binding site" evidence="7">
    <location>
        <position position="89"/>
    </location>
    <ligand>
        <name>S-adenosyl-L-methionine</name>
        <dbReference type="ChEBI" id="CHEBI:59789"/>
    </ligand>
</feature>
<comment type="catalytic activity">
    <reaction evidence="7">
        <text>guanosine(18) in tRNA + S-adenosyl-L-methionine = 2'-O-methylguanosine(18) in tRNA + S-adenosyl-L-homocysteine + H(+)</text>
        <dbReference type="Rhea" id="RHEA:20077"/>
        <dbReference type="Rhea" id="RHEA-COMP:10190"/>
        <dbReference type="Rhea" id="RHEA-COMP:10192"/>
        <dbReference type="ChEBI" id="CHEBI:15378"/>
        <dbReference type="ChEBI" id="CHEBI:57856"/>
        <dbReference type="ChEBI" id="CHEBI:59789"/>
        <dbReference type="ChEBI" id="CHEBI:74269"/>
        <dbReference type="ChEBI" id="CHEBI:74445"/>
        <dbReference type="EC" id="2.1.1.34"/>
    </reaction>
</comment>
<name>A0A7C3AQY2_9BACT</name>
<evidence type="ECO:0000256" key="6">
    <source>
        <dbReference type="ARBA" id="ARBA00022884"/>
    </source>
</evidence>
<evidence type="ECO:0000256" key="1">
    <source>
        <dbReference type="ARBA" id="ARBA00022555"/>
    </source>
</evidence>
<dbReference type="SUPFAM" id="SSF75217">
    <property type="entry name" value="alpha/beta knot"/>
    <property type="match status" value="1"/>
</dbReference>
<organism evidence="9">
    <name type="scientific">Thermorudis sp</name>
    <dbReference type="NCBI Taxonomy" id="1969470"/>
    <lineage>
        <taxon>Bacteria</taxon>
        <taxon>Pseudomonadati</taxon>
        <taxon>Thermomicrobiota</taxon>
        <taxon>Thermomicrobia</taxon>
        <taxon>Thermomicrobia incertae sedis</taxon>
        <taxon>Thermorudis</taxon>
    </lineage>
</organism>
<dbReference type="GO" id="GO:0002938">
    <property type="term" value="P:tRNA guanine ribose methylation"/>
    <property type="evidence" value="ECO:0007669"/>
    <property type="project" value="UniProtKB-UniRule"/>
</dbReference>
<dbReference type="Gene3D" id="3.40.1280.10">
    <property type="match status" value="1"/>
</dbReference>
<evidence type="ECO:0000256" key="3">
    <source>
        <dbReference type="ARBA" id="ARBA00022679"/>
    </source>
</evidence>
<dbReference type="InterPro" id="IPR001537">
    <property type="entry name" value="SpoU_MeTrfase"/>
</dbReference>
<feature type="domain" description="tRNA/rRNA methyltransferase SpoU type" evidence="8">
    <location>
        <begin position="12"/>
        <end position="154"/>
    </location>
</feature>
<dbReference type="InterPro" id="IPR033671">
    <property type="entry name" value="TrmH"/>
</dbReference>
<evidence type="ECO:0000313" key="9">
    <source>
        <dbReference type="EMBL" id="HEX70815.1"/>
    </source>
</evidence>
<dbReference type="InterPro" id="IPR029026">
    <property type="entry name" value="tRNA_m1G_MTases_N"/>
</dbReference>
<keyword evidence="2 7" id="KW-0489">Methyltransferase</keyword>
<evidence type="ECO:0000256" key="7">
    <source>
        <dbReference type="HAMAP-Rule" id="MF_02060"/>
    </source>
</evidence>
<reference evidence="9" key="1">
    <citation type="journal article" date="2020" name="mSystems">
        <title>Genome- and Community-Level Interaction Insights into Carbon Utilization and Element Cycling Functions of Hydrothermarchaeota in Hydrothermal Sediment.</title>
        <authorList>
            <person name="Zhou Z."/>
            <person name="Liu Y."/>
            <person name="Xu W."/>
            <person name="Pan J."/>
            <person name="Luo Z.H."/>
            <person name="Li M."/>
        </authorList>
    </citation>
    <scope>NUCLEOTIDE SEQUENCE [LARGE SCALE GENOMIC DNA]</scope>
    <source>
        <strain evidence="9">SpSt-192</strain>
    </source>
</reference>
<dbReference type="GO" id="GO:0000049">
    <property type="term" value="F:tRNA binding"/>
    <property type="evidence" value="ECO:0007669"/>
    <property type="project" value="UniProtKB-UniRule"/>
</dbReference>
<dbReference type="PANTHER" id="PTHR43453">
    <property type="entry name" value="RRNA METHYLASE-LIKE"/>
    <property type="match status" value="1"/>
</dbReference>
<dbReference type="PANTHER" id="PTHR43453:SF1">
    <property type="entry name" value="TRNA_RRNA METHYLTRANSFERASE SPOU TYPE DOMAIN-CONTAINING PROTEIN"/>
    <property type="match status" value="1"/>
</dbReference>
<dbReference type="EC" id="2.1.1.34" evidence="7"/>
<comment type="caution">
    <text evidence="9">The sequence shown here is derived from an EMBL/GenBank/DDBJ whole genome shotgun (WGS) entry which is preliminary data.</text>
</comment>